<feature type="transmembrane region" description="Helical" evidence="1">
    <location>
        <begin position="38"/>
        <end position="58"/>
    </location>
</feature>
<keyword evidence="3" id="KW-1185">Reference proteome</keyword>
<dbReference type="Proteomes" id="UP000628448">
    <property type="component" value="Unassembled WGS sequence"/>
</dbReference>
<proteinExistence type="predicted"/>
<feature type="transmembrane region" description="Helical" evidence="1">
    <location>
        <begin position="207"/>
        <end position="227"/>
    </location>
</feature>
<dbReference type="AlphaFoldDB" id="A0A931H080"/>
<keyword evidence="1" id="KW-1133">Transmembrane helix</keyword>
<feature type="transmembrane region" description="Helical" evidence="1">
    <location>
        <begin position="182"/>
        <end position="201"/>
    </location>
</feature>
<feature type="transmembrane region" description="Helical" evidence="1">
    <location>
        <begin position="119"/>
        <end position="137"/>
    </location>
</feature>
<protein>
    <recommendedName>
        <fullName evidence="4">HTTM domain-containing protein</fullName>
    </recommendedName>
</protein>
<name>A0A931H080_9BACT</name>
<dbReference type="RefSeq" id="WP_196992722.1">
    <property type="nucleotide sequence ID" value="NZ_JADWYR010000003.1"/>
</dbReference>
<feature type="transmembrane region" description="Helical" evidence="1">
    <location>
        <begin position="65"/>
        <end position="81"/>
    </location>
</feature>
<keyword evidence="1" id="KW-0812">Transmembrane</keyword>
<sequence>MNGMLLFQVQPAFFYTRQDVFTWLFMQTGLHKLLLNNMAGFIMMDTLFYSMPLIYLFTYKLKHRLSPIAAILMLLINLAYIQCYTLYPINSIESYIAWLLFPVVFIPSNRQTFLLLFRGLRYFFLFFFASAAVWKLAQGGIFNPSEMSGILLYQHNQLLTGSPGYWLTNVYLFLIQHKTLSYLLYLGATLLEAAFVVGFFTTRYDRLLAVLVIVFLIADHFIMRIPYYEISALLLTLLLKYPENKRVYA</sequence>
<evidence type="ECO:0008006" key="4">
    <source>
        <dbReference type="Google" id="ProtNLM"/>
    </source>
</evidence>
<dbReference type="EMBL" id="JADWYR010000003">
    <property type="protein sequence ID" value="MBG9378626.1"/>
    <property type="molecule type" value="Genomic_DNA"/>
</dbReference>
<organism evidence="2 3">
    <name type="scientific">Panacibacter microcysteis</name>
    <dbReference type="NCBI Taxonomy" id="2793269"/>
    <lineage>
        <taxon>Bacteria</taxon>
        <taxon>Pseudomonadati</taxon>
        <taxon>Bacteroidota</taxon>
        <taxon>Chitinophagia</taxon>
        <taxon>Chitinophagales</taxon>
        <taxon>Chitinophagaceae</taxon>
        <taxon>Panacibacter</taxon>
    </lineage>
</organism>
<evidence type="ECO:0000313" key="2">
    <source>
        <dbReference type="EMBL" id="MBG9378626.1"/>
    </source>
</evidence>
<gene>
    <name evidence="2" type="ORF">I5907_20505</name>
</gene>
<reference evidence="2" key="1">
    <citation type="submission" date="2020-11" db="EMBL/GenBank/DDBJ databases">
        <title>Bacterial whole genome sequence for Panacibacter sp. DH6.</title>
        <authorList>
            <person name="Le V."/>
            <person name="Ko S."/>
            <person name="Ahn C.-Y."/>
            <person name="Oh H.-M."/>
        </authorList>
    </citation>
    <scope>NUCLEOTIDE SEQUENCE</scope>
    <source>
        <strain evidence="2">DH6</strain>
    </source>
</reference>
<comment type="caution">
    <text evidence="2">The sequence shown here is derived from an EMBL/GenBank/DDBJ whole genome shotgun (WGS) entry which is preliminary data.</text>
</comment>
<accession>A0A931H080</accession>
<keyword evidence="1" id="KW-0472">Membrane</keyword>
<evidence type="ECO:0000256" key="1">
    <source>
        <dbReference type="SAM" id="Phobius"/>
    </source>
</evidence>
<evidence type="ECO:0000313" key="3">
    <source>
        <dbReference type="Proteomes" id="UP000628448"/>
    </source>
</evidence>